<dbReference type="SMART" id="SM00642">
    <property type="entry name" value="Aamy"/>
    <property type="match status" value="1"/>
</dbReference>
<evidence type="ECO:0000256" key="1">
    <source>
        <dbReference type="ARBA" id="ARBA00022801"/>
    </source>
</evidence>
<dbReference type="Gene3D" id="3.20.20.80">
    <property type="entry name" value="Glycosidases"/>
    <property type="match status" value="1"/>
</dbReference>
<dbReference type="CDD" id="cd11338">
    <property type="entry name" value="AmyAc_CMD"/>
    <property type="match status" value="1"/>
</dbReference>
<proteinExistence type="predicted"/>
<protein>
    <submittedName>
        <fullName evidence="4">Glycoside hydrolase family 13 protein</fullName>
    </submittedName>
</protein>
<dbReference type="PANTHER" id="PTHR10357">
    <property type="entry name" value="ALPHA-AMYLASE FAMILY MEMBER"/>
    <property type="match status" value="1"/>
</dbReference>
<dbReference type="InterPro" id="IPR006047">
    <property type="entry name" value="GH13_cat_dom"/>
</dbReference>
<dbReference type="Proteomes" id="UP001254165">
    <property type="component" value="Unassembled WGS sequence"/>
</dbReference>
<keyword evidence="2" id="KW-0326">Glycosidase</keyword>
<dbReference type="InterPro" id="IPR013780">
    <property type="entry name" value="Glyco_hydro_b"/>
</dbReference>
<dbReference type="SUPFAM" id="SSF51011">
    <property type="entry name" value="Glycosyl hydrolase domain"/>
    <property type="match status" value="1"/>
</dbReference>
<dbReference type="Pfam" id="PF00128">
    <property type="entry name" value="Alpha-amylase"/>
    <property type="match status" value="1"/>
</dbReference>
<dbReference type="Gene3D" id="2.60.40.1180">
    <property type="entry name" value="Golgi alpha-mannosidase II"/>
    <property type="match status" value="1"/>
</dbReference>
<dbReference type="InterPro" id="IPR045857">
    <property type="entry name" value="O16G_dom_2"/>
</dbReference>
<evidence type="ECO:0000313" key="4">
    <source>
        <dbReference type="EMBL" id="MDT8899444.1"/>
    </source>
</evidence>
<dbReference type="RefSeq" id="WP_315626169.1">
    <property type="nucleotide sequence ID" value="NZ_JAUHMF010000003.1"/>
</dbReference>
<evidence type="ECO:0000259" key="3">
    <source>
        <dbReference type="SMART" id="SM00642"/>
    </source>
</evidence>
<gene>
    <name evidence="4" type="ORF">QYE77_14360</name>
</gene>
<evidence type="ECO:0000256" key="2">
    <source>
        <dbReference type="ARBA" id="ARBA00023295"/>
    </source>
</evidence>
<keyword evidence="5" id="KW-1185">Reference proteome</keyword>
<dbReference type="GO" id="GO:0016787">
    <property type="term" value="F:hydrolase activity"/>
    <property type="evidence" value="ECO:0007669"/>
    <property type="project" value="UniProtKB-KW"/>
</dbReference>
<name>A0ABU3NRH0_9CHLR</name>
<reference evidence="4 5" key="1">
    <citation type="submission" date="2023-07" db="EMBL/GenBank/DDBJ databases">
        <title>Novel species of Thermanaerothrix with wide hydrolytic capabilities.</title>
        <authorList>
            <person name="Zayulina K.S."/>
            <person name="Podosokorskaya O.A."/>
            <person name="Elcheninov A.G."/>
        </authorList>
    </citation>
    <scope>NUCLEOTIDE SEQUENCE [LARGE SCALE GENOMIC DNA]</scope>
    <source>
        <strain evidence="4 5">4228-RoL</strain>
    </source>
</reference>
<dbReference type="PANTHER" id="PTHR10357:SF210">
    <property type="entry name" value="MALTODEXTRIN GLUCOSIDASE"/>
    <property type="match status" value="1"/>
</dbReference>
<sequence>MNTTRKERWDAPSWVLDAVFYQIFPDRFANGDPENDPPNTVPWDSKPTPDNFFGGDLKGIQDHLNHLSTLGVNAIYLTPIFRAGTNHRYDTWDYFTIDPTLGTTETFQTLVNAVHQKGMRIILDAVFNHCGEGFWAFEDVKKCGASSRYANWFILMGNSIVTEPPNYQTCGGAFYLPKLNTRNSEVQDYLFNVATYWSRESQIDGWRLDVPWKIPIRFWREFRRLMKSLNPDLYILGEVWRNIEPWLKGDTFDGVMNYPLRSYILDYFINCAMDAEDFNYEIMLQQHTIGKAAYYLINLLGSHDTPRIATLCHNDIQLMRPILVFLFTYIGAPMIYYGDEIGLQGGNDPECRGGMEWNKTKWNLPLLKLYQELIALRHQHPALRRGSYEPLLVFNSVYAYRRCFEQDEIIVILNPRPLSYSNVKVPLKAYAHKNKLWMDTLSHGTFSTTKGVLNFELLPAYATYVLIPIL</sequence>
<accession>A0ABU3NRH0</accession>
<evidence type="ECO:0000313" key="5">
    <source>
        <dbReference type="Proteomes" id="UP001254165"/>
    </source>
</evidence>
<dbReference type="SUPFAM" id="SSF51445">
    <property type="entry name" value="(Trans)glycosidases"/>
    <property type="match status" value="1"/>
</dbReference>
<feature type="domain" description="Glycosyl hydrolase family 13 catalytic" evidence="3">
    <location>
        <begin position="22"/>
        <end position="377"/>
    </location>
</feature>
<organism evidence="4 5">
    <name type="scientific">Thermanaerothrix solaris</name>
    <dbReference type="NCBI Taxonomy" id="3058434"/>
    <lineage>
        <taxon>Bacteria</taxon>
        <taxon>Bacillati</taxon>
        <taxon>Chloroflexota</taxon>
        <taxon>Anaerolineae</taxon>
        <taxon>Anaerolineales</taxon>
        <taxon>Anaerolineaceae</taxon>
        <taxon>Thermanaerothrix</taxon>
    </lineage>
</organism>
<keyword evidence="1 4" id="KW-0378">Hydrolase</keyword>
<dbReference type="InterPro" id="IPR017853">
    <property type="entry name" value="GH"/>
</dbReference>
<dbReference type="EMBL" id="JAUHMF010000003">
    <property type="protein sequence ID" value="MDT8899444.1"/>
    <property type="molecule type" value="Genomic_DNA"/>
</dbReference>
<dbReference type="Gene3D" id="3.90.400.10">
    <property type="entry name" value="Oligo-1,6-glucosidase, Domain 2"/>
    <property type="match status" value="1"/>
</dbReference>
<comment type="caution">
    <text evidence="4">The sequence shown here is derived from an EMBL/GenBank/DDBJ whole genome shotgun (WGS) entry which is preliminary data.</text>
</comment>